<evidence type="ECO:0000313" key="2">
    <source>
        <dbReference type="EMBL" id="TDD89561.1"/>
    </source>
</evidence>
<name>A0A4R5BRE7_9ACTN</name>
<feature type="domain" description="NAD(P)-binding" evidence="1">
    <location>
        <begin position="7"/>
        <end position="201"/>
    </location>
</feature>
<organism evidence="2 3">
    <name type="scientific">Actinomadura rubrisoli</name>
    <dbReference type="NCBI Taxonomy" id="2530368"/>
    <lineage>
        <taxon>Bacteria</taxon>
        <taxon>Bacillati</taxon>
        <taxon>Actinomycetota</taxon>
        <taxon>Actinomycetes</taxon>
        <taxon>Streptosporangiales</taxon>
        <taxon>Thermomonosporaceae</taxon>
        <taxon>Actinomadura</taxon>
    </lineage>
</organism>
<dbReference type="Gene3D" id="3.40.50.720">
    <property type="entry name" value="NAD(P)-binding Rossmann-like Domain"/>
    <property type="match status" value="1"/>
</dbReference>
<keyword evidence="3" id="KW-1185">Reference proteome</keyword>
<dbReference type="InterPro" id="IPR051606">
    <property type="entry name" value="Polyketide_Oxido-like"/>
</dbReference>
<dbReference type="OrthoDB" id="3763081at2"/>
<dbReference type="AlphaFoldDB" id="A0A4R5BRE7"/>
<gene>
    <name evidence="2" type="ORF">E1298_13975</name>
</gene>
<dbReference type="GO" id="GO:0004074">
    <property type="term" value="F:biliverdin reductase [NAD(P)H] activity"/>
    <property type="evidence" value="ECO:0007669"/>
    <property type="project" value="TreeGrafter"/>
</dbReference>
<comment type="caution">
    <text evidence="2">The sequence shown here is derived from an EMBL/GenBank/DDBJ whole genome shotgun (WGS) entry which is preliminary data.</text>
</comment>
<dbReference type="InterPro" id="IPR036291">
    <property type="entry name" value="NAD(P)-bd_dom_sf"/>
</dbReference>
<accession>A0A4R5BRE7</accession>
<evidence type="ECO:0000313" key="3">
    <source>
        <dbReference type="Proteomes" id="UP000294513"/>
    </source>
</evidence>
<dbReference type="GO" id="GO:0042602">
    <property type="term" value="F:riboflavin reductase (NADPH) activity"/>
    <property type="evidence" value="ECO:0007669"/>
    <property type="project" value="TreeGrafter"/>
</dbReference>
<dbReference type="Proteomes" id="UP000294513">
    <property type="component" value="Unassembled WGS sequence"/>
</dbReference>
<sequence>MRLTVFGATGGAGVQVVRQALDAGHAVTAVVRNSGGLPAELRDRADVVTADVMDPGAIEEAVKGRDAVISAIGTREGRRPTTVCAASSASIIAAMRAAGAARFLMVSAAGVAVEPGDGPFTRYVAKPLIIQPLLRHGFADMRTAERHVRDSGLDWTIVRPPRLKDGPGKGEYRKAVDGAVPGRFSIDRADLATALLDLAADASSTGHMISVTA</sequence>
<dbReference type="Pfam" id="PF13460">
    <property type="entry name" value="NAD_binding_10"/>
    <property type="match status" value="1"/>
</dbReference>
<dbReference type="EMBL" id="SMKU01000057">
    <property type="protein sequence ID" value="TDD89561.1"/>
    <property type="molecule type" value="Genomic_DNA"/>
</dbReference>
<dbReference type="SUPFAM" id="SSF51735">
    <property type="entry name" value="NAD(P)-binding Rossmann-fold domains"/>
    <property type="match status" value="1"/>
</dbReference>
<dbReference type="PANTHER" id="PTHR43355">
    <property type="entry name" value="FLAVIN REDUCTASE (NADPH)"/>
    <property type="match status" value="1"/>
</dbReference>
<protein>
    <submittedName>
        <fullName evidence="2">NAD-dependent epimerase/dehydratase family protein</fullName>
    </submittedName>
</protein>
<dbReference type="RefSeq" id="WP_131893127.1">
    <property type="nucleotide sequence ID" value="NZ_SMKU01000057.1"/>
</dbReference>
<reference evidence="2 3" key="1">
    <citation type="submission" date="2019-03" db="EMBL/GenBank/DDBJ databases">
        <title>Draft genome sequences of novel Actinobacteria.</title>
        <authorList>
            <person name="Sahin N."/>
            <person name="Ay H."/>
            <person name="Saygin H."/>
        </authorList>
    </citation>
    <scope>NUCLEOTIDE SEQUENCE [LARGE SCALE GENOMIC DNA]</scope>
    <source>
        <strain evidence="2 3">H3C3</strain>
    </source>
</reference>
<dbReference type="InterPro" id="IPR016040">
    <property type="entry name" value="NAD(P)-bd_dom"/>
</dbReference>
<evidence type="ECO:0000259" key="1">
    <source>
        <dbReference type="Pfam" id="PF13460"/>
    </source>
</evidence>
<dbReference type="PANTHER" id="PTHR43355:SF2">
    <property type="entry name" value="FLAVIN REDUCTASE (NADPH)"/>
    <property type="match status" value="1"/>
</dbReference>
<proteinExistence type="predicted"/>